<dbReference type="Proteomes" id="UP000249610">
    <property type="component" value="Unassembled WGS sequence"/>
</dbReference>
<feature type="transmembrane region" description="Helical" evidence="1">
    <location>
        <begin position="6"/>
        <end position="23"/>
    </location>
</feature>
<sequence>MEVIFLLIAISLILASTFLYLFFKAMKDGQFDDNYTPSIRILFDNTSKKTKKDQPSKPDSYE</sequence>
<dbReference type="EMBL" id="QLLK01000011">
    <property type="protein sequence ID" value="RAI86056.1"/>
    <property type="molecule type" value="Genomic_DNA"/>
</dbReference>
<dbReference type="Pfam" id="PF03597">
    <property type="entry name" value="FixS"/>
    <property type="match status" value="1"/>
</dbReference>
<accession>A0A327P7Z7</accession>
<keyword evidence="1" id="KW-0472">Membrane</keyword>
<keyword evidence="1" id="KW-0812">Transmembrane</keyword>
<comment type="caution">
    <text evidence="2">The sequence shown here is derived from an EMBL/GenBank/DDBJ whole genome shotgun (WGS) entry which is preliminary data.</text>
</comment>
<reference evidence="2 3" key="1">
    <citation type="submission" date="2018-06" db="EMBL/GenBank/DDBJ databases">
        <title>Genomic Encyclopedia of Archaeal and Bacterial Type Strains, Phase II (KMG-II): from individual species to whole genera.</title>
        <authorList>
            <person name="Goeker M."/>
        </authorList>
    </citation>
    <scope>NUCLEOTIDE SEQUENCE [LARGE SCALE GENOMIC DNA]</scope>
    <source>
        <strain evidence="2 3">DSM 23446</strain>
    </source>
</reference>
<proteinExistence type="predicted"/>
<organism evidence="2 3">
    <name type="scientific">Algoriphagus yeomjeoni</name>
    <dbReference type="NCBI Taxonomy" id="291403"/>
    <lineage>
        <taxon>Bacteria</taxon>
        <taxon>Pseudomonadati</taxon>
        <taxon>Bacteroidota</taxon>
        <taxon>Cytophagia</taxon>
        <taxon>Cytophagales</taxon>
        <taxon>Cyclobacteriaceae</taxon>
        <taxon>Algoriphagus</taxon>
    </lineage>
</organism>
<dbReference type="AlphaFoldDB" id="A0A327P7Z7"/>
<dbReference type="NCBIfam" id="TIGR00847">
    <property type="entry name" value="ccoS"/>
    <property type="match status" value="1"/>
</dbReference>
<protein>
    <submittedName>
        <fullName evidence="2">Cbb3-type cytochrome oxidase maturation protein</fullName>
    </submittedName>
</protein>
<dbReference type="InterPro" id="IPR004714">
    <property type="entry name" value="Cyt_oxidase_maturation_cbb3"/>
</dbReference>
<dbReference type="PANTHER" id="PTHR41532">
    <property type="entry name" value="FIXS PROTEIN"/>
    <property type="match status" value="1"/>
</dbReference>
<evidence type="ECO:0000313" key="2">
    <source>
        <dbReference type="EMBL" id="RAI86056.1"/>
    </source>
</evidence>
<keyword evidence="1" id="KW-1133">Transmembrane helix</keyword>
<gene>
    <name evidence="2" type="ORF">LV83_03501</name>
</gene>
<evidence type="ECO:0000256" key="1">
    <source>
        <dbReference type="SAM" id="Phobius"/>
    </source>
</evidence>
<evidence type="ECO:0000313" key="3">
    <source>
        <dbReference type="Proteomes" id="UP000249610"/>
    </source>
</evidence>
<keyword evidence="3" id="KW-1185">Reference proteome</keyword>
<dbReference type="PANTHER" id="PTHR41532:SF1">
    <property type="entry name" value="FIXS PROTEIN"/>
    <property type="match status" value="1"/>
</dbReference>
<name>A0A327P7Z7_9BACT</name>
<dbReference type="RefSeq" id="WP_111612817.1">
    <property type="nucleotide sequence ID" value="NZ_QLLK01000011.1"/>
</dbReference>
<dbReference type="OrthoDB" id="9802763at2"/>